<evidence type="ECO:0000256" key="9">
    <source>
        <dbReference type="SAM" id="Phobius"/>
    </source>
</evidence>
<evidence type="ECO:0000256" key="3">
    <source>
        <dbReference type="ARBA" id="ARBA00022692"/>
    </source>
</evidence>
<dbReference type="InterPro" id="IPR014755">
    <property type="entry name" value="Cu-Rt/internalin_Ig-like"/>
</dbReference>
<name>A0A6J6PUE5_9ZZZZ</name>
<evidence type="ECO:0000259" key="11">
    <source>
        <dbReference type="Pfam" id="PF05425"/>
    </source>
</evidence>
<feature type="transmembrane region" description="Helical" evidence="9">
    <location>
        <begin position="242"/>
        <end position="262"/>
    </location>
</feature>
<dbReference type="GO" id="GO:0046688">
    <property type="term" value="P:response to copper ion"/>
    <property type="evidence" value="ECO:0007669"/>
    <property type="project" value="InterPro"/>
</dbReference>
<feature type="transmembrane region" description="Helical" evidence="9">
    <location>
        <begin position="340"/>
        <end position="358"/>
    </location>
</feature>
<gene>
    <name evidence="12" type="ORF">UFOPK2366_01192</name>
</gene>
<feature type="transmembrane region" description="Helical" evidence="9">
    <location>
        <begin position="300"/>
        <end position="328"/>
    </location>
</feature>
<evidence type="ECO:0000256" key="6">
    <source>
        <dbReference type="ARBA" id="ARBA00022989"/>
    </source>
</evidence>
<organism evidence="12">
    <name type="scientific">freshwater metagenome</name>
    <dbReference type="NCBI Taxonomy" id="449393"/>
    <lineage>
        <taxon>unclassified sequences</taxon>
        <taxon>metagenomes</taxon>
        <taxon>ecological metagenomes</taxon>
    </lineage>
</organism>
<accession>A0A6J6PUE5</accession>
<dbReference type="GO" id="GO:0005507">
    <property type="term" value="F:copper ion binding"/>
    <property type="evidence" value="ECO:0007669"/>
    <property type="project" value="InterPro"/>
</dbReference>
<evidence type="ECO:0000256" key="2">
    <source>
        <dbReference type="ARBA" id="ARBA00022475"/>
    </source>
</evidence>
<feature type="transmembrane region" description="Helical" evidence="9">
    <location>
        <begin position="370"/>
        <end position="392"/>
    </location>
</feature>
<evidence type="ECO:0000256" key="8">
    <source>
        <dbReference type="ARBA" id="ARBA00023136"/>
    </source>
</evidence>
<dbReference type="AlphaFoldDB" id="A0A6J6PUE5"/>
<dbReference type="PANTHER" id="PTHR34820">
    <property type="entry name" value="INNER MEMBRANE PROTEIN YEBZ"/>
    <property type="match status" value="1"/>
</dbReference>
<keyword evidence="2" id="KW-1003">Cell membrane</keyword>
<feature type="transmembrane region" description="Helical" evidence="9">
    <location>
        <begin position="421"/>
        <end position="441"/>
    </location>
</feature>
<dbReference type="InterPro" id="IPR014756">
    <property type="entry name" value="Ig_E-set"/>
</dbReference>
<feature type="transmembrane region" description="Helical" evidence="9">
    <location>
        <begin position="197"/>
        <end position="222"/>
    </location>
</feature>
<evidence type="ECO:0000256" key="1">
    <source>
        <dbReference type="ARBA" id="ARBA00004651"/>
    </source>
</evidence>
<dbReference type="Gene3D" id="2.60.40.1220">
    <property type="match status" value="1"/>
</dbReference>
<keyword evidence="3 9" id="KW-0812">Transmembrane</keyword>
<evidence type="ECO:0000256" key="7">
    <source>
        <dbReference type="ARBA" id="ARBA00023008"/>
    </source>
</evidence>
<reference evidence="12" key="1">
    <citation type="submission" date="2020-05" db="EMBL/GenBank/DDBJ databases">
        <authorList>
            <person name="Chiriac C."/>
            <person name="Salcher M."/>
            <person name="Ghai R."/>
            <person name="Kavagutti S V."/>
        </authorList>
    </citation>
    <scope>NUCLEOTIDE SEQUENCE</scope>
</reference>
<evidence type="ECO:0000313" key="12">
    <source>
        <dbReference type="EMBL" id="CAB4699474.1"/>
    </source>
</evidence>
<dbReference type="Pfam" id="PF05425">
    <property type="entry name" value="CopD"/>
    <property type="match status" value="1"/>
</dbReference>
<dbReference type="EMBL" id="CAEZXM010000223">
    <property type="protein sequence ID" value="CAB4699474.1"/>
    <property type="molecule type" value="Genomic_DNA"/>
</dbReference>
<keyword evidence="8 9" id="KW-0472">Membrane</keyword>
<evidence type="ECO:0000256" key="5">
    <source>
        <dbReference type="ARBA" id="ARBA00022729"/>
    </source>
</evidence>
<dbReference type="GO" id="GO:0006825">
    <property type="term" value="P:copper ion transport"/>
    <property type="evidence" value="ECO:0007669"/>
    <property type="project" value="InterPro"/>
</dbReference>
<dbReference type="InterPro" id="IPR032694">
    <property type="entry name" value="CopC/D"/>
</dbReference>
<dbReference type="GO" id="GO:0042597">
    <property type="term" value="C:periplasmic space"/>
    <property type="evidence" value="ECO:0007669"/>
    <property type="project" value="InterPro"/>
</dbReference>
<proteinExistence type="predicted"/>
<dbReference type="Pfam" id="PF04234">
    <property type="entry name" value="CopC"/>
    <property type="match status" value="1"/>
</dbReference>
<protein>
    <submittedName>
        <fullName evidence="12">Unannotated protein</fullName>
    </submittedName>
</protein>
<keyword evidence="7" id="KW-0186">Copper</keyword>
<feature type="domain" description="Copper resistance protein D" evidence="11">
    <location>
        <begin position="335"/>
        <end position="438"/>
    </location>
</feature>
<keyword evidence="6 9" id="KW-1133">Transmembrane helix</keyword>
<keyword evidence="5" id="KW-0732">Signal</keyword>
<dbReference type="InterPro" id="IPR008457">
    <property type="entry name" value="Cu-R_CopD_dom"/>
</dbReference>
<dbReference type="GO" id="GO:0005886">
    <property type="term" value="C:plasma membrane"/>
    <property type="evidence" value="ECO:0007669"/>
    <property type="project" value="UniProtKB-SubCell"/>
</dbReference>
<dbReference type="SUPFAM" id="SSF81296">
    <property type="entry name" value="E set domains"/>
    <property type="match status" value="1"/>
</dbReference>
<feature type="transmembrane region" description="Helical" evidence="9">
    <location>
        <begin position="168"/>
        <end position="190"/>
    </location>
</feature>
<sequence>MTTPRSAMLSRASWRRLPAVVLLMSFAGLLFAASPALAHAQLLSSDPAPGAVLDTAPTSITLVFTEPIEISLGAIRLFDGAGNQVDIGKATHPAGHTEQVQVALGDLADGSYVVDWRVVSSDSHPVHAAYTFQVGETSTLASGLLDGILSRTTASATAEVGLAVSRGLVALALAVVFGIMAAVLLGVVSLSSRLRLITLISAVVGAIAGVIALPLEVAYATGQSLGVITDSSAWNSMLDSRIGMAWVVRAAVIVVCGVALTLTVSRRASVWWRALLGAGLLVAGVASAFGGHGATGRWQIVGIVATVAHLGGMAVWLGGLIAVLVSFAEIDDSSVRRFSKVAFVSIGVVALSGVVQAVRQLGSINALTNTSYGTLLIWKVIAVAVLVAIAAVSRQATHGKALGRIGADSVTIDRARLMRAVIVEAVLAVVILGVTSLLIAANPTVANGPTTFSQSLVSNDYIASVVVSPGGVGSNDLHLYLTSPTSSTAEPDSVTVEISDPSRSIDPIAIEVSKAGLGHYTTAAAVFAYPASWTLHISAIYNSFDKVQWTTVVPIR</sequence>
<evidence type="ECO:0000256" key="4">
    <source>
        <dbReference type="ARBA" id="ARBA00022723"/>
    </source>
</evidence>
<keyword evidence="4" id="KW-0479">Metal-binding</keyword>
<dbReference type="PANTHER" id="PTHR34820:SF4">
    <property type="entry name" value="INNER MEMBRANE PROTEIN YEBZ"/>
    <property type="match status" value="1"/>
</dbReference>
<dbReference type="InterPro" id="IPR007348">
    <property type="entry name" value="CopC_dom"/>
</dbReference>
<feature type="domain" description="CopC" evidence="10">
    <location>
        <begin position="39"/>
        <end position="134"/>
    </location>
</feature>
<evidence type="ECO:0000259" key="10">
    <source>
        <dbReference type="Pfam" id="PF04234"/>
    </source>
</evidence>
<feature type="transmembrane region" description="Helical" evidence="9">
    <location>
        <begin position="274"/>
        <end position="294"/>
    </location>
</feature>
<comment type="subcellular location">
    <subcellularLocation>
        <location evidence="1">Cell membrane</location>
        <topology evidence="1">Multi-pass membrane protein</topology>
    </subcellularLocation>
</comment>